<dbReference type="EMBL" id="VLKZ01000002">
    <property type="protein sequence ID" value="TWI59281.1"/>
    <property type="molecule type" value="Genomic_DNA"/>
</dbReference>
<gene>
    <name evidence="3" type="ORF">IQ10_00996</name>
</gene>
<dbReference type="OrthoDB" id="2691914at2"/>
<dbReference type="InterPro" id="IPR012614">
    <property type="entry name" value="SASP_SspP"/>
</dbReference>
<organism evidence="3 4">
    <name type="scientific">Halalkalibacter nanhaiisediminis</name>
    <dbReference type="NCBI Taxonomy" id="688079"/>
    <lineage>
        <taxon>Bacteria</taxon>
        <taxon>Bacillati</taxon>
        <taxon>Bacillota</taxon>
        <taxon>Bacilli</taxon>
        <taxon>Bacillales</taxon>
        <taxon>Bacillaceae</taxon>
        <taxon>Halalkalibacter</taxon>
    </lineage>
</organism>
<dbReference type="Proteomes" id="UP000315711">
    <property type="component" value="Unassembled WGS sequence"/>
</dbReference>
<evidence type="ECO:0000313" key="4">
    <source>
        <dbReference type="Proteomes" id="UP000315711"/>
    </source>
</evidence>
<keyword evidence="4" id="KW-1185">Reference proteome</keyword>
<protein>
    <submittedName>
        <fullName evidence="3">Small acid-soluble spore protein P (Minor)</fullName>
    </submittedName>
</protein>
<sequence length="45" mass="5024">MTEHNTFKDQRRNSHKGKDSSQPEPMSGSKKVKKANHKGQTDGEG</sequence>
<reference evidence="3 4" key="1">
    <citation type="journal article" date="2015" name="Stand. Genomic Sci.">
        <title>Genomic Encyclopedia of Bacterial and Archaeal Type Strains, Phase III: the genomes of soil and plant-associated and newly described type strains.</title>
        <authorList>
            <person name="Whitman W.B."/>
            <person name="Woyke T."/>
            <person name="Klenk H.P."/>
            <person name="Zhou Y."/>
            <person name="Lilburn T.G."/>
            <person name="Beck B.J."/>
            <person name="De Vos P."/>
            <person name="Vandamme P."/>
            <person name="Eisen J.A."/>
            <person name="Garrity G."/>
            <person name="Hugenholtz P."/>
            <person name="Kyrpides N.C."/>
        </authorList>
    </citation>
    <scope>NUCLEOTIDE SEQUENCE [LARGE SCALE GENOMIC DNA]</scope>
    <source>
        <strain evidence="3 4">CGMCC 1.10116</strain>
    </source>
</reference>
<evidence type="ECO:0000256" key="2">
    <source>
        <dbReference type="SAM" id="MobiDB-lite"/>
    </source>
</evidence>
<accession>A0A562QRA6</accession>
<feature type="compositionally biased region" description="Basic and acidic residues" evidence="2">
    <location>
        <begin position="1"/>
        <end position="21"/>
    </location>
</feature>
<name>A0A562QRA6_9BACI</name>
<feature type="region of interest" description="Disordered" evidence="2">
    <location>
        <begin position="1"/>
        <end position="45"/>
    </location>
</feature>
<dbReference type="RefSeq" id="WP_144449352.1">
    <property type="nucleotide sequence ID" value="NZ_VLKZ01000002.1"/>
</dbReference>
<evidence type="ECO:0000313" key="3">
    <source>
        <dbReference type="EMBL" id="TWI59281.1"/>
    </source>
</evidence>
<dbReference type="GO" id="GO:0030435">
    <property type="term" value="P:sporulation resulting in formation of a cellular spore"/>
    <property type="evidence" value="ECO:0007669"/>
    <property type="project" value="UniProtKB-KW"/>
</dbReference>
<dbReference type="AlphaFoldDB" id="A0A562QRA6"/>
<dbReference type="Pfam" id="PF08179">
    <property type="entry name" value="SspP"/>
    <property type="match status" value="1"/>
</dbReference>
<keyword evidence="1" id="KW-0749">Sporulation</keyword>
<evidence type="ECO:0000256" key="1">
    <source>
        <dbReference type="ARBA" id="ARBA00022969"/>
    </source>
</evidence>
<comment type="caution">
    <text evidence="3">The sequence shown here is derived from an EMBL/GenBank/DDBJ whole genome shotgun (WGS) entry which is preliminary data.</text>
</comment>
<proteinExistence type="predicted"/>